<evidence type="ECO:0000256" key="2">
    <source>
        <dbReference type="SAM" id="MobiDB-lite"/>
    </source>
</evidence>
<comment type="similarity">
    <text evidence="1">Belongs to the UPF0161 family.</text>
</comment>
<sequence length="98" mass="10745">MSPLARLIALPVHAYRLLLSPWIGHGCRFQPSCSAYALEALSRHGGLKGFYLTTHRLCRCHPWGGEGYDPVPGADPEHDAMLQKGKQPAEKPLKKGGE</sequence>
<gene>
    <name evidence="3" type="primary">yidD</name>
    <name evidence="3" type="ORF">H0485_03545</name>
</gene>
<dbReference type="PANTHER" id="PTHR33383">
    <property type="entry name" value="MEMBRANE PROTEIN INSERTION EFFICIENCY FACTOR-RELATED"/>
    <property type="match status" value="1"/>
</dbReference>
<keyword evidence="1" id="KW-0472">Membrane</keyword>
<evidence type="ECO:0000313" key="4">
    <source>
        <dbReference type="Proteomes" id="UP001198571"/>
    </source>
</evidence>
<dbReference type="EMBL" id="JACDXX010000002">
    <property type="protein sequence ID" value="MCB5409088.1"/>
    <property type="molecule type" value="Genomic_DNA"/>
</dbReference>
<organism evidence="3 4">
    <name type="scientific">Pseudogemmobacter faecipullorum</name>
    <dbReference type="NCBI Taxonomy" id="2755041"/>
    <lineage>
        <taxon>Bacteria</taxon>
        <taxon>Pseudomonadati</taxon>
        <taxon>Pseudomonadota</taxon>
        <taxon>Alphaproteobacteria</taxon>
        <taxon>Rhodobacterales</taxon>
        <taxon>Paracoccaceae</taxon>
        <taxon>Pseudogemmobacter</taxon>
    </lineage>
</organism>
<comment type="function">
    <text evidence="1">Could be involved in insertion of integral membrane proteins into the membrane.</text>
</comment>
<comment type="caution">
    <text evidence="3">The sequence shown here is derived from an EMBL/GenBank/DDBJ whole genome shotgun (WGS) entry which is preliminary data.</text>
</comment>
<reference evidence="3 4" key="1">
    <citation type="submission" date="2020-07" db="EMBL/GenBank/DDBJ databases">
        <title>Pseudogemmobacter sp. nov., isolated from poultry manure in Taiwan.</title>
        <authorList>
            <person name="Lin S.-Y."/>
            <person name="Tang Y.-S."/>
            <person name="Young C.-C."/>
        </authorList>
    </citation>
    <scope>NUCLEOTIDE SEQUENCE [LARGE SCALE GENOMIC DNA]</scope>
    <source>
        <strain evidence="3 4">CC-YST710</strain>
    </source>
</reference>
<dbReference type="PANTHER" id="PTHR33383:SF1">
    <property type="entry name" value="MEMBRANE PROTEIN INSERTION EFFICIENCY FACTOR-RELATED"/>
    <property type="match status" value="1"/>
</dbReference>
<dbReference type="SMART" id="SM01234">
    <property type="entry name" value="Haemolytic"/>
    <property type="match status" value="1"/>
</dbReference>
<dbReference type="HAMAP" id="MF_00386">
    <property type="entry name" value="UPF0161_YidD"/>
    <property type="match status" value="1"/>
</dbReference>
<proteinExistence type="inferred from homology"/>
<comment type="subcellular location">
    <subcellularLocation>
        <location evidence="1">Cell membrane</location>
        <topology evidence="1">Peripheral membrane protein</topology>
        <orientation evidence="1">Cytoplasmic side</orientation>
    </subcellularLocation>
</comment>
<feature type="compositionally biased region" description="Basic and acidic residues" evidence="2">
    <location>
        <begin position="75"/>
        <end position="98"/>
    </location>
</feature>
<evidence type="ECO:0000256" key="1">
    <source>
        <dbReference type="HAMAP-Rule" id="MF_00386"/>
    </source>
</evidence>
<dbReference type="InterPro" id="IPR002696">
    <property type="entry name" value="Membr_insert_effic_factor_YidD"/>
</dbReference>
<name>A0ABS8CI86_9RHOB</name>
<accession>A0ABS8CI86</accession>
<keyword evidence="1" id="KW-1003">Cell membrane</keyword>
<dbReference type="Proteomes" id="UP001198571">
    <property type="component" value="Unassembled WGS sequence"/>
</dbReference>
<protein>
    <recommendedName>
        <fullName evidence="1">Putative membrane protein insertion efficiency factor</fullName>
    </recommendedName>
</protein>
<dbReference type="RefSeq" id="WP_226933979.1">
    <property type="nucleotide sequence ID" value="NZ_JACDXX010000002.1"/>
</dbReference>
<dbReference type="NCBIfam" id="TIGR00278">
    <property type="entry name" value="membrane protein insertion efficiency factor YidD"/>
    <property type="match status" value="1"/>
</dbReference>
<evidence type="ECO:0000313" key="3">
    <source>
        <dbReference type="EMBL" id="MCB5409088.1"/>
    </source>
</evidence>
<keyword evidence="4" id="KW-1185">Reference proteome</keyword>
<dbReference type="Pfam" id="PF01809">
    <property type="entry name" value="YidD"/>
    <property type="match status" value="1"/>
</dbReference>
<feature type="region of interest" description="Disordered" evidence="2">
    <location>
        <begin position="69"/>
        <end position="98"/>
    </location>
</feature>